<comment type="caution">
    <text evidence="1">The sequence shown here is derived from an EMBL/GenBank/DDBJ whole genome shotgun (WGS) entry which is preliminary data.</text>
</comment>
<evidence type="ECO:0000313" key="2">
    <source>
        <dbReference type="Proteomes" id="UP001595818"/>
    </source>
</evidence>
<protein>
    <submittedName>
        <fullName evidence="1">STAS/SEC14 domain-containing protein</fullName>
    </submittedName>
</protein>
<dbReference type="EMBL" id="JBHSJJ010000004">
    <property type="protein sequence ID" value="MFC4871796.1"/>
    <property type="molecule type" value="Genomic_DNA"/>
</dbReference>
<reference evidence="2" key="1">
    <citation type="journal article" date="2019" name="Int. J. Syst. Evol. Microbiol.">
        <title>The Global Catalogue of Microorganisms (GCM) 10K type strain sequencing project: providing services to taxonomists for standard genome sequencing and annotation.</title>
        <authorList>
            <consortium name="The Broad Institute Genomics Platform"/>
            <consortium name="The Broad Institute Genome Sequencing Center for Infectious Disease"/>
            <person name="Wu L."/>
            <person name="Ma J."/>
        </authorList>
    </citation>
    <scope>NUCLEOTIDE SEQUENCE [LARGE SCALE GENOMIC DNA]</scope>
    <source>
        <strain evidence="2">CGMCC 4.7466</strain>
    </source>
</reference>
<sequence length="123" mass="14517">MLSKIDFQNDHVTAYKWDGKFDEKAFYQSLSEFLPEMKRRDKFNIYMELHSIDGVEPKAVWQDLKFGLENMKEITEKVDKVALVTDKNWVQKLAEISYTFVPGIELKSFAFEKSPEAKKWVVD</sequence>
<name>A0ABV9SZK5_9BACT</name>
<dbReference type="InterPro" id="IPR021866">
    <property type="entry name" value="SpoIIAA-like"/>
</dbReference>
<organism evidence="1 2">
    <name type="scientific">Negadavirga shengliensis</name>
    <dbReference type="NCBI Taxonomy" id="1389218"/>
    <lineage>
        <taxon>Bacteria</taxon>
        <taxon>Pseudomonadati</taxon>
        <taxon>Bacteroidota</taxon>
        <taxon>Cytophagia</taxon>
        <taxon>Cytophagales</taxon>
        <taxon>Cyclobacteriaceae</taxon>
        <taxon>Negadavirga</taxon>
    </lineage>
</organism>
<dbReference type="Pfam" id="PF11964">
    <property type="entry name" value="SpoIIAA-like"/>
    <property type="match status" value="1"/>
</dbReference>
<evidence type="ECO:0000313" key="1">
    <source>
        <dbReference type="EMBL" id="MFC4871796.1"/>
    </source>
</evidence>
<gene>
    <name evidence="1" type="ORF">ACFPFU_08875</name>
</gene>
<keyword evidence="2" id="KW-1185">Reference proteome</keyword>
<dbReference type="SUPFAM" id="SSF52091">
    <property type="entry name" value="SpoIIaa-like"/>
    <property type="match status" value="1"/>
</dbReference>
<dbReference type="InterPro" id="IPR036513">
    <property type="entry name" value="STAS_dom_sf"/>
</dbReference>
<dbReference type="Proteomes" id="UP001595818">
    <property type="component" value="Unassembled WGS sequence"/>
</dbReference>
<dbReference type="InterPro" id="IPR038396">
    <property type="entry name" value="SpoIIAA-like_sf"/>
</dbReference>
<accession>A0ABV9SZK5</accession>
<proteinExistence type="predicted"/>
<dbReference type="Gene3D" id="3.40.50.10600">
    <property type="entry name" value="SpoIIaa-like domains"/>
    <property type="match status" value="1"/>
</dbReference>
<dbReference type="RefSeq" id="WP_377063604.1">
    <property type="nucleotide sequence ID" value="NZ_JBHSJJ010000004.1"/>
</dbReference>